<dbReference type="EMBL" id="JACRIW010000003">
    <property type="protein sequence ID" value="MBI5167890.1"/>
    <property type="molecule type" value="Genomic_DNA"/>
</dbReference>
<evidence type="ECO:0000256" key="9">
    <source>
        <dbReference type="ARBA" id="ARBA00022723"/>
    </source>
</evidence>
<dbReference type="GO" id="GO:0005764">
    <property type="term" value="C:lysosome"/>
    <property type="evidence" value="ECO:0007669"/>
    <property type="project" value="UniProtKB-SubCell"/>
</dbReference>
<evidence type="ECO:0000256" key="2">
    <source>
        <dbReference type="ARBA" id="ARBA00004371"/>
    </source>
</evidence>
<evidence type="ECO:0000256" key="11">
    <source>
        <dbReference type="ARBA" id="ARBA00022801"/>
    </source>
</evidence>
<name>A0A933W0E9_UNCEI</name>
<keyword evidence="15" id="KW-0482">Metalloprotease</keyword>
<accession>A0A933W0E9</accession>
<proteinExistence type="predicted"/>
<evidence type="ECO:0000256" key="17">
    <source>
        <dbReference type="ARBA" id="ARBA00023180"/>
    </source>
</evidence>
<keyword evidence="18" id="KW-0458">Lysosome</keyword>
<evidence type="ECO:0000256" key="13">
    <source>
        <dbReference type="ARBA" id="ARBA00022833"/>
    </source>
</evidence>
<dbReference type="Gene3D" id="3.40.630.10">
    <property type="entry name" value="Zn peptidases"/>
    <property type="match status" value="1"/>
</dbReference>
<dbReference type="PANTHER" id="PTHR12053:SF3">
    <property type="entry name" value="CARBOXYPEPTIDASE Q"/>
    <property type="match status" value="1"/>
</dbReference>
<evidence type="ECO:0000256" key="7">
    <source>
        <dbReference type="ARBA" id="ARBA00022645"/>
    </source>
</evidence>
<evidence type="ECO:0000256" key="15">
    <source>
        <dbReference type="ARBA" id="ARBA00023049"/>
    </source>
</evidence>
<comment type="subcellular location">
    <subcellularLocation>
        <location evidence="1">Endoplasmic reticulum</location>
    </subcellularLocation>
    <subcellularLocation>
        <location evidence="3">Golgi apparatus</location>
    </subcellularLocation>
    <subcellularLocation>
        <location evidence="2">Lysosome</location>
    </subcellularLocation>
    <subcellularLocation>
        <location evidence="4">Secreted</location>
    </subcellularLocation>
</comment>
<dbReference type="Gene3D" id="3.50.30.30">
    <property type="match status" value="1"/>
</dbReference>
<evidence type="ECO:0000313" key="23">
    <source>
        <dbReference type="Proteomes" id="UP000696931"/>
    </source>
</evidence>
<evidence type="ECO:0000256" key="19">
    <source>
        <dbReference type="ARBA" id="ARBA00025833"/>
    </source>
</evidence>
<keyword evidence="17" id="KW-0325">Glycoprotein</keyword>
<keyword evidence="11" id="KW-0378">Hydrolase</keyword>
<keyword evidence="16" id="KW-0865">Zymogen</keyword>
<evidence type="ECO:0000259" key="21">
    <source>
        <dbReference type="Pfam" id="PF04389"/>
    </source>
</evidence>
<feature type="domain" description="Peptidase M28" evidence="21">
    <location>
        <begin position="252"/>
        <end position="435"/>
    </location>
</feature>
<evidence type="ECO:0000256" key="3">
    <source>
        <dbReference type="ARBA" id="ARBA00004555"/>
    </source>
</evidence>
<keyword evidence="6" id="KW-0964">Secreted</keyword>
<keyword evidence="12" id="KW-0256">Endoplasmic reticulum</keyword>
<dbReference type="GO" id="GO:0004180">
    <property type="term" value="F:carboxypeptidase activity"/>
    <property type="evidence" value="ECO:0007669"/>
    <property type="project" value="UniProtKB-KW"/>
</dbReference>
<dbReference type="GO" id="GO:0006508">
    <property type="term" value="P:proteolysis"/>
    <property type="evidence" value="ECO:0007669"/>
    <property type="project" value="UniProtKB-KW"/>
</dbReference>
<evidence type="ECO:0000256" key="6">
    <source>
        <dbReference type="ARBA" id="ARBA00022525"/>
    </source>
</evidence>
<protein>
    <recommendedName>
        <fullName evidence="5">Carboxypeptidase Q</fullName>
    </recommendedName>
    <alternativeName>
        <fullName evidence="20">Plasma glutamate carboxypeptidase</fullName>
    </alternativeName>
</protein>
<evidence type="ECO:0000256" key="5">
    <source>
        <dbReference type="ARBA" id="ARBA00014116"/>
    </source>
</evidence>
<gene>
    <name evidence="22" type="ORF">HZA61_00235</name>
</gene>
<evidence type="ECO:0000256" key="14">
    <source>
        <dbReference type="ARBA" id="ARBA00023034"/>
    </source>
</evidence>
<evidence type="ECO:0000256" key="1">
    <source>
        <dbReference type="ARBA" id="ARBA00004240"/>
    </source>
</evidence>
<keyword evidence="7" id="KW-0121">Carboxypeptidase</keyword>
<dbReference type="PANTHER" id="PTHR12053">
    <property type="entry name" value="PROTEASE FAMILY M28 PLASMA GLUTAMATE CARBOXYPEPTIDASE-RELATED"/>
    <property type="match status" value="1"/>
</dbReference>
<evidence type="ECO:0000256" key="12">
    <source>
        <dbReference type="ARBA" id="ARBA00022824"/>
    </source>
</evidence>
<evidence type="ECO:0000256" key="8">
    <source>
        <dbReference type="ARBA" id="ARBA00022670"/>
    </source>
</evidence>
<sequence>MLAVAAAAAPALAAEPFTPATLDAARSIRERALRDDTGYDLLRSLTTEVGPRLCGTPGDARAVAWALAKLRALGFANVHAEPVKVPHWVRGTPHAEVLAPFAQPMVAVTLGGSVATPDSGIAAEVLPVTSLAELALLPENAVRGKVVYFGGRMARARSGMGYGAAVPVRGRGAGEASKRGALAVMIRSIGTDRDRVGHTGGMRFEKGETPIPAFALSNPDADMLEVQLASGAPVKVRLRDDSYWADSTMSANVVGEIPGRDARGEVIVLGAHLDSWDLGQGAHDDGAGVAIMTAAAKLIGQGTPRPKRTIRVVLFANEEFGLSGARAYAREHAAEAGKIVLGMESDLGAYAPTGVQSRVATELLPVVRAMTDVLAPLGVPLTGNEATGDADVGRLYDLGIPVFDVNTDASEYFDLHHTPNDTFDKIDPAMLRLNTACYATLAYLAAEYDPGFGRAPRPAPAAPAAAPAATPR</sequence>
<dbReference type="Pfam" id="PF04389">
    <property type="entry name" value="Peptidase_M28"/>
    <property type="match status" value="1"/>
</dbReference>
<evidence type="ECO:0000256" key="20">
    <source>
        <dbReference type="ARBA" id="ARBA00033328"/>
    </source>
</evidence>
<evidence type="ECO:0000256" key="18">
    <source>
        <dbReference type="ARBA" id="ARBA00023228"/>
    </source>
</evidence>
<dbReference type="GO" id="GO:0046872">
    <property type="term" value="F:metal ion binding"/>
    <property type="evidence" value="ECO:0007669"/>
    <property type="project" value="UniProtKB-KW"/>
</dbReference>
<dbReference type="GO" id="GO:0005576">
    <property type="term" value="C:extracellular region"/>
    <property type="evidence" value="ECO:0007669"/>
    <property type="project" value="UniProtKB-SubCell"/>
</dbReference>
<keyword evidence="14" id="KW-0333">Golgi apparatus</keyword>
<dbReference type="Proteomes" id="UP000696931">
    <property type="component" value="Unassembled WGS sequence"/>
</dbReference>
<keyword evidence="9" id="KW-0479">Metal-binding</keyword>
<dbReference type="AlphaFoldDB" id="A0A933W0E9"/>
<dbReference type="InterPro" id="IPR039866">
    <property type="entry name" value="CPQ"/>
</dbReference>
<keyword evidence="13" id="KW-0862">Zinc</keyword>
<dbReference type="InterPro" id="IPR007484">
    <property type="entry name" value="Peptidase_M28"/>
</dbReference>
<dbReference type="GO" id="GO:0070573">
    <property type="term" value="F:metallodipeptidase activity"/>
    <property type="evidence" value="ECO:0007669"/>
    <property type="project" value="InterPro"/>
</dbReference>
<evidence type="ECO:0000256" key="10">
    <source>
        <dbReference type="ARBA" id="ARBA00022729"/>
    </source>
</evidence>
<comment type="caution">
    <text evidence="22">The sequence shown here is derived from an EMBL/GenBank/DDBJ whole genome shotgun (WGS) entry which is preliminary data.</text>
</comment>
<evidence type="ECO:0000313" key="22">
    <source>
        <dbReference type="EMBL" id="MBI5167890.1"/>
    </source>
</evidence>
<evidence type="ECO:0000256" key="4">
    <source>
        <dbReference type="ARBA" id="ARBA00004613"/>
    </source>
</evidence>
<keyword evidence="8" id="KW-0645">Protease</keyword>
<keyword evidence="10" id="KW-0732">Signal</keyword>
<dbReference type="SUPFAM" id="SSF53187">
    <property type="entry name" value="Zn-dependent exopeptidases"/>
    <property type="match status" value="1"/>
</dbReference>
<comment type="subunit">
    <text evidence="19">Homodimer. The monomeric form is inactive while the homodimer is active.</text>
</comment>
<organism evidence="22 23">
    <name type="scientific">Eiseniibacteriota bacterium</name>
    <dbReference type="NCBI Taxonomy" id="2212470"/>
    <lineage>
        <taxon>Bacteria</taxon>
        <taxon>Candidatus Eiseniibacteriota</taxon>
    </lineage>
</organism>
<evidence type="ECO:0000256" key="16">
    <source>
        <dbReference type="ARBA" id="ARBA00023145"/>
    </source>
</evidence>
<reference evidence="22" key="1">
    <citation type="submission" date="2020-07" db="EMBL/GenBank/DDBJ databases">
        <title>Huge and variable diversity of episymbiotic CPR bacteria and DPANN archaea in groundwater ecosystems.</title>
        <authorList>
            <person name="He C.Y."/>
            <person name="Keren R."/>
            <person name="Whittaker M."/>
            <person name="Farag I.F."/>
            <person name="Doudna J."/>
            <person name="Cate J.H.D."/>
            <person name="Banfield J.F."/>
        </authorList>
    </citation>
    <scope>NUCLEOTIDE SEQUENCE</scope>
    <source>
        <strain evidence="22">NC_groundwater_1813_Pr3_B-0.1um_71_17</strain>
    </source>
</reference>